<accession>A0ABN1IVA6</accession>
<dbReference type="Proteomes" id="UP001500339">
    <property type="component" value="Unassembled WGS sequence"/>
</dbReference>
<proteinExistence type="predicted"/>
<dbReference type="EMBL" id="BAAACF010000001">
    <property type="protein sequence ID" value="GAA0722090.1"/>
    <property type="molecule type" value="Genomic_DNA"/>
</dbReference>
<dbReference type="Pfam" id="PF05239">
    <property type="entry name" value="PRC"/>
    <property type="match status" value="1"/>
</dbReference>
<evidence type="ECO:0000259" key="1">
    <source>
        <dbReference type="Pfam" id="PF05239"/>
    </source>
</evidence>
<keyword evidence="3" id="KW-1185">Reference proteome</keyword>
<reference evidence="2 3" key="1">
    <citation type="journal article" date="2019" name="Int. J. Syst. Evol. Microbiol.">
        <title>The Global Catalogue of Microorganisms (GCM) 10K type strain sequencing project: providing services to taxonomists for standard genome sequencing and annotation.</title>
        <authorList>
            <consortium name="The Broad Institute Genomics Platform"/>
            <consortium name="The Broad Institute Genome Sequencing Center for Infectious Disease"/>
            <person name="Wu L."/>
            <person name="Ma J."/>
        </authorList>
    </citation>
    <scope>NUCLEOTIDE SEQUENCE [LARGE SCALE GENOMIC DNA]</scope>
    <source>
        <strain evidence="2 3">JCM 1405</strain>
    </source>
</reference>
<dbReference type="RefSeq" id="WP_343768021.1">
    <property type="nucleotide sequence ID" value="NZ_BAAACF010000001.1"/>
</dbReference>
<dbReference type="InterPro" id="IPR027275">
    <property type="entry name" value="PRC-brl_dom"/>
</dbReference>
<organism evidence="2 3">
    <name type="scientific">Clostridium malenominatum</name>
    <dbReference type="NCBI Taxonomy" id="1539"/>
    <lineage>
        <taxon>Bacteria</taxon>
        <taxon>Bacillati</taxon>
        <taxon>Bacillota</taxon>
        <taxon>Clostridia</taxon>
        <taxon>Eubacteriales</taxon>
        <taxon>Clostridiaceae</taxon>
        <taxon>Clostridium</taxon>
    </lineage>
</organism>
<dbReference type="SUPFAM" id="SSF50346">
    <property type="entry name" value="PRC-barrel domain"/>
    <property type="match status" value="2"/>
</dbReference>
<protein>
    <recommendedName>
        <fullName evidence="1">PRC-barrel domain-containing protein</fullName>
    </recommendedName>
</protein>
<comment type="caution">
    <text evidence="2">The sequence shown here is derived from an EMBL/GenBank/DDBJ whole genome shotgun (WGS) entry which is preliminary data.</text>
</comment>
<dbReference type="Gene3D" id="2.30.30.240">
    <property type="entry name" value="PRC-barrel domain"/>
    <property type="match status" value="1"/>
</dbReference>
<gene>
    <name evidence="2" type="ORF">GCM10008905_13220</name>
</gene>
<evidence type="ECO:0000313" key="2">
    <source>
        <dbReference type="EMBL" id="GAA0722090.1"/>
    </source>
</evidence>
<feature type="domain" description="PRC-barrel" evidence="1">
    <location>
        <begin position="3"/>
        <end position="43"/>
    </location>
</feature>
<evidence type="ECO:0000313" key="3">
    <source>
        <dbReference type="Proteomes" id="UP001500339"/>
    </source>
</evidence>
<dbReference type="InterPro" id="IPR011033">
    <property type="entry name" value="PRC_barrel-like_sf"/>
</dbReference>
<name>A0ABN1IVA6_9CLOT</name>
<sequence>MYRKKDFLFMDVFDVKGKNIGCIKDLIVDFNRGIVLGFTIISYRIFQATQYILKEDIISFNNHMVVSKCRKGSLIGLSEIKLMDVIDLEGNIVGTLEDIIFEGKNFVINGIVIWTGYLASLLYGKKIALIKDIILGEDSILYFGNKETISFSNTPSTILFKSVK</sequence>